<protein>
    <submittedName>
        <fullName evidence="1">Uncharacterized protein</fullName>
    </submittedName>
</protein>
<keyword evidence="2" id="KW-1185">Reference proteome</keyword>
<dbReference type="OrthoDB" id="5120662at2"/>
<proteinExistence type="predicted"/>
<name>A0A7J5BCP8_9MICO</name>
<comment type="caution">
    <text evidence="1">The sequence shown here is derived from an EMBL/GenBank/DDBJ whole genome shotgun (WGS) entry which is preliminary data.</text>
</comment>
<dbReference type="EMBL" id="WBKB01000005">
    <property type="protein sequence ID" value="KAB1642721.1"/>
    <property type="molecule type" value="Genomic_DNA"/>
</dbReference>
<evidence type="ECO:0000313" key="2">
    <source>
        <dbReference type="Proteomes" id="UP000433493"/>
    </source>
</evidence>
<organism evidence="1 2">
    <name type="scientific">Gulosibacter chungangensis</name>
    <dbReference type="NCBI Taxonomy" id="979746"/>
    <lineage>
        <taxon>Bacteria</taxon>
        <taxon>Bacillati</taxon>
        <taxon>Actinomycetota</taxon>
        <taxon>Actinomycetes</taxon>
        <taxon>Micrococcales</taxon>
        <taxon>Microbacteriaceae</taxon>
        <taxon>Gulosibacter</taxon>
    </lineage>
</organism>
<evidence type="ECO:0000313" key="1">
    <source>
        <dbReference type="EMBL" id="KAB1642721.1"/>
    </source>
</evidence>
<dbReference type="AlphaFoldDB" id="A0A7J5BCP8"/>
<reference evidence="1 2" key="1">
    <citation type="submission" date="2019-09" db="EMBL/GenBank/DDBJ databases">
        <title>Phylogeny of genus Pseudoclavibacter and closely related genus.</title>
        <authorList>
            <person name="Li Y."/>
        </authorList>
    </citation>
    <scope>NUCLEOTIDE SEQUENCE [LARGE SCALE GENOMIC DNA]</scope>
    <source>
        <strain evidence="1 2">KCTC 13959</strain>
    </source>
</reference>
<dbReference type="RefSeq" id="WP_158052523.1">
    <property type="nucleotide sequence ID" value="NZ_WBKB01000005.1"/>
</dbReference>
<dbReference type="Proteomes" id="UP000433493">
    <property type="component" value="Unassembled WGS sequence"/>
</dbReference>
<accession>A0A7J5BCP8</accession>
<sequence length="90" mass="10245">MSVSQLQSTLLPHSPELNFERHGFRFQRLTEVRWRISNTTGAVVGYLEERPTALASDRWAIMRMTADRRGFLTLGAFASMAEATAALKWM</sequence>
<gene>
    <name evidence="1" type="ORF">F8O05_09700</name>
</gene>